<dbReference type="SMART" id="SM00175">
    <property type="entry name" value="RAB"/>
    <property type="match status" value="1"/>
</dbReference>
<protein>
    <submittedName>
        <fullName evidence="3">Multi-domain containing protein</fullName>
    </submittedName>
</protein>
<dbReference type="SMART" id="SM00174">
    <property type="entry name" value="RHO"/>
    <property type="match status" value="2"/>
</dbReference>
<dbReference type="PROSITE" id="PS51421">
    <property type="entry name" value="RAS"/>
    <property type="match status" value="1"/>
</dbReference>
<evidence type="ECO:0000256" key="2">
    <source>
        <dbReference type="ARBA" id="ARBA00023134"/>
    </source>
</evidence>
<dbReference type="InterPro" id="IPR003578">
    <property type="entry name" value="Small_GTPase_Rho"/>
</dbReference>
<dbReference type="InterPro" id="IPR027417">
    <property type="entry name" value="P-loop_NTPase"/>
</dbReference>
<gene>
    <name evidence="3" type="ORF">ADUPG1_008387</name>
</gene>
<comment type="caution">
    <text evidence="3">The sequence shown here is derived from an EMBL/GenBank/DDBJ whole genome shotgun (WGS) entry which is preliminary data.</text>
</comment>
<dbReference type="NCBIfam" id="TIGR00231">
    <property type="entry name" value="small_GTP"/>
    <property type="match status" value="2"/>
</dbReference>
<dbReference type="PROSITE" id="PS51419">
    <property type="entry name" value="RAB"/>
    <property type="match status" value="1"/>
</dbReference>
<accession>A0ABQ5KUS3</accession>
<name>A0ABQ5KUS3_9EUKA</name>
<dbReference type="InterPro" id="IPR005225">
    <property type="entry name" value="Small_GTP-bd"/>
</dbReference>
<sequence>MSESVIFCDTTIMSTDSDRVETEETLKSHIKCVVVGDGAVGKTCLLLVYCLNTFPTEYVPTVFDNYQCDVDFGSETYSFQLWDTAGQETYDRLRPLSYPGAHVFLLCFSVVRPESYDNIKGKWYPEVTHHNADAPFVLVGTKIDLRDNEETIARLKEDGKRVLTFDDAGQETYDRLRPLSYPGAHVFLLCFSVVRPESYDNIKGKWYPEVTHHNSDAPFVLVGTKIDLRDNEETIARLKEDGKRVLTFDDGKKMQRQIKAQEYVECSAKTMFRVKDVFDTAIRVGINPKKRRSAITCLIL</sequence>
<dbReference type="Gene3D" id="3.40.50.300">
    <property type="entry name" value="P-loop containing nucleotide triphosphate hydrolases"/>
    <property type="match status" value="2"/>
</dbReference>
<dbReference type="CDD" id="cd00157">
    <property type="entry name" value="Rho"/>
    <property type="match status" value="1"/>
</dbReference>
<dbReference type="EMBL" id="BQXS01010936">
    <property type="protein sequence ID" value="GKT35174.1"/>
    <property type="molecule type" value="Genomic_DNA"/>
</dbReference>
<evidence type="ECO:0000313" key="3">
    <source>
        <dbReference type="EMBL" id="GKT35174.1"/>
    </source>
</evidence>
<dbReference type="InterPro" id="IPR001806">
    <property type="entry name" value="Small_GTPase"/>
</dbReference>
<organism evidence="3 4">
    <name type="scientific">Aduncisulcus paluster</name>
    <dbReference type="NCBI Taxonomy" id="2918883"/>
    <lineage>
        <taxon>Eukaryota</taxon>
        <taxon>Metamonada</taxon>
        <taxon>Carpediemonas-like organisms</taxon>
        <taxon>Aduncisulcus</taxon>
    </lineage>
</organism>
<dbReference type="PRINTS" id="PR00449">
    <property type="entry name" value="RASTRNSFRMNG"/>
</dbReference>
<dbReference type="SMART" id="SM00173">
    <property type="entry name" value="RAS"/>
    <property type="match status" value="1"/>
</dbReference>
<proteinExistence type="predicted"/>
<evidence type="ECO:0000256" key="1">
    <source>
        <dbReference type="ARBA" id="ARBA00022741"/>
    </source>
</evidence>
<dbReference type="Proteomes" id="UP001057375">
    <property type="component" value="Unassembled WGS sequence"/>
</dbReference>
<dbReference type="Pfam" id="PF00071">
    <property type="entry name" value="Ras"/>
    <property type="match status" value="2"/>
</dbReference>
<reference evidence="3" key="1">
    <citation type="submission" date="2022-03" db="EMBL/GenBank/DDBJ databases">
        <title>Draft genome sequence of Aduncisulcus paluster, a free-living microaerophilic Fornicata.</title>
        <authorList>
            <person name="Yuyama I."/>
            <person name="Kume K."/>
            <person name="Tamura T."/>
            <person name="Inagaki Y."/>
            <person name="Hashimoto T."/>
        </authorList>
    </citation>
    <scope>NUCLEOTIDE SEQUENCE</scope>
    <source>
        <strain evidence="3">NY0171</strain>
    </source>
</reference>
<keyword evidence="4" id="KW-1185">Reference proteome</keyword>
<dbReference type="PROSITE" id="PS51420">
    <property type="entry name" value="RHO"/>
    <property type="match status" value="1"/>
</dbReference>
<keyword evidence="2" id="KW-0342">GTP-binding</keyword>
<dbReference type="PANTHER" id="PTHR24072">
    <property type="entry name" value="RHO FAMILY GTPASE"/>
    <property type="match status" value="1"/>
</dbReference>
<dbReference type="SUPFAM" id="SSF52540">
    <property type="entry name" value="P-loop containing nucleoside triphosphate hydrolases"/>
    <property type="match status" value="2"/>
</dbReference>
<keyword evidence="1" id="KW-0547">Nucleotide-binding</keyword>
<evidence type="ECO:0000313" key="4">
    <source>
        <dbReference type="Proteomes" id="UP001057375"/>
    </source>
</evidence>